<evidence type="ECO:0000256" key="7">
    <source>
        <dbReference type="SAM" id="Phobius"/>
    </source>
</evidence>
<dbReference type="AlphaFoldDB" id="A0A3G7TTL4"/>
<dbReference type="PANTHER" id="PTHR30386">
    <property type="entry name" value="MEMBRANE FUSION SUBUNIT OF EMRAB-TOLC MULTIDRUG EFFLUX PUMP"/>
    <property type="match status" value="1"/>
</dbReference>
<dbReference type="PANTHER" id="PTHR30386:SF26">
    <property type="entry name" value="TRANSPORT PROTEIN COMB"/>
    <property type="match status" value="1"/>
</dbReference>
<dbReference type="Pfam" id="PF26002">
    <property type="entry name" value="Beta-barrel_AprE"/>
    <property type="match status" value="1"/>
</dbReference>
<evidence type="ECO:0000313" key="11">
    <source>
        <dbReference type="Proteomes" id="UP000268048"/>
    </source>
</evidence>
<name>A0A3G7TTL4_9PSED</name>
<comment type="similarity">
    <text evidence="2">Belongs to the membrane fusion protein (MFP) (TC 8.A.1) family.</text>
</comment>
<sequence>MNIKLPSSDRLNPINFSLTRPDLFEAHSRLPRASWFVWLTFAGLALLLVWAYCFTLDEVSSGTGKVIPSSREQVIQSLEGGIVAQLNVKEGDVVQAGQVLAQLDRTRSESSVDESSSRARAALATASRLRAEVEGSELTFPDYVMEDPALVRSETALFKSRKDSLAKSLAGIQEALALVRRELAMTERLAKMGAASNVEVLRLKRQANELEMKANDTRTQYLVRSREELAKANGEVEAQQSVTRGRADMLSRLTVVSPVRGVVKDIEVNTVGGVIPPNGRLMVIVPIEDQLLVEARISPRDVAFLHPGQRATVKISAYDYAIYGGLEGEVVTISPDTIQDDVKRDVYYYRVFVRTQSDSLFNKNGEAFPIFPGMISTVDIHTGGKTVWEYLVKPLNRAREALRER</sequence>
<evidence type="ECO:0000259" key="9">
    <source>
        <dbReference type="Pfam" id="PF26002"/>
    </source>
</evidence>
<accession>A0A3G7TTL4</accession>
<dbReference type="InterPro" id="IPR058625">
    <property type="entry name" value="MdtA-like_BSH"/>
</dbReference>
<dbReference type="RefSeq" id="WP_124321294.1">
    <property type="nucleotide sequence ID" value="NZ_CP027753.1"/>
</dbReference>
<evidence type="ECO:0000256" key="3">
    <source>
        <dbReference type="ARBA" id="ARBA00022448"/>
    </source>
</evidence>
<dbReference type="Gene3D" id="2.40.50.100">
    <property type="match status" value="1"/>
</dbReference>
<evidence type="ECO:0000256" key="4">
    <source>
        <dbReference type="ARBA" id="ARBA00022692"/>
    </source>
</evidence>
<dbReference type="SUPFAM" id="SSF111369">
    <property type="entry name" value="HlyD-like secretion proteins"/>
    <property type="match status" value="1"/>
</dbReference>
<feature type="transmembrane region" description="Helical" evidence="7">
    <location>
        <begin position="33"/>
        <end position="52"/>
    </location>
</feature>
<evidence type="ECO:0000256" key="5">
    <source>
        <dbReference type="ARBA" id="ARBA00022989"/>
    </source>
</evidence>
<dbReference type="InterPro" id="IPR050739">
    <property type="entry name" value="MFP"/>
</dbReference>
<dbReference type="EMBL" id="CP027753">
    <property type="protein sequence ID" value="AZE49626.1"/>
    <property type="molecule type" value="Genomic_DNA"/>
</dbReference>
<gene>
    <name evidence="10" type="ORF">C4K04_3957</name>
</gene>
<dbReference type="GO" id="GO:0016020">
    <property type="term" value="C:membrane"/>
    <property type="evidence" value="ECO:0007669"/>
    <property type="project" value="UniProtKB-SubCell"/>
</dbReference>
<feature type="domain" description="AprE-like beta-barrel" evidence="9">
    <location>
        <begin position="291"/>
        <end position="383"/>
    </location>
</feature>
<dbReference type="PRINTS" id="PR01490">
    <property type="entry name" value="RTXTOXIND"/>
</dbReference>
<keyword evidence="3" id="KW-0813">Transport</keyword>
<comment type="subcellular location">
    <subcellularLocation>
        <location evidence="1">Membrane</location>
        <topology evidence="1">Single-pass membrane protein</topology>
    </subcellularLocation>
</comment>
<dbReference type="Pfam" id="PF25917">
    <property type="entry name" value="BSH_RND"/>
    <property type="match status" value="1"/>
</dbReference>
<dbReference type="PROSITE" id="PS00543">
    <property type="entry name" value="HLYD_FAMILY"/>
    <property type="match status" value="1"/>
</dbReference>
<evidence type="ECO:0000256" key="1">
    <source>
        <dbReference type="ARBA" id="ARBA00004167"/>
    </source>
</evidence>
<evidence type="ECO:0000256" key="6">
    <source>
        <dbReference type="ARBA" id="ARBA00023136"/>
    </source>
</evidence>
<dbReference type="InterPro" id="IPR058982">
    <property type="entry name" value="Beta-barrel_AprE"/>
</dbReference>
<dbReference type="InterPro" id="IPR006144">
    <property type="entry name" value="Secretion_HlyD_CS"/>
</dbReference>
<evidence type="ECO:0000256" key="2">
    <source>
        <dbReference type="ARBA" id="ARBA00009477"/>
    </source>
</evidence>
<keyword evidence="6 7" id="KW-0472">Membrane</keyword>
<evidence type="ECO:0000259" key="8">
    <source>
        <dbReference type="Pfam" id="PF25917"/>
    </source>
</evidence>
<dbReference type="GO" id="GO:0009306">
    <property type="term" value="P:protein secretion"/>
    <property type="evidence" value="ECO:0007669"/>
    <property type="project" value="InterPro"/>
</dbReference>
<evidence type="ECO:0000313" key="10">
    <source>
        <dbReference type="EMBL" id="AZE49626.1"/>
    </source>
</evidence>
<keyword evidence="5 7" id="KW-1133">Transmembrane helix</keyword>
<dbReference type="Proteomes" id="UP000268048">
    <property type="component" value="Chromosome"/>
</dbReference>
<protein>
    <submittedName>
        <fullName evidence="10">Type I secretion membrane fusion protein, HlyD family</fullName>
    </submittedName>
</protein>
<organism evidence="10 11">
    <name type="scientific">Pseudomonas chlororaphis</name>
    <dbReference type="NCBI Taxonomy" id="587753"/>
    <lineage>
        <taxon>Bacteria</taxon>
        <taxon>Pseudomonadati</taxon>
        <taxon>Pseudomonadota</taxon>
        <taxon>Gammaproteobacteria</taxon>
        <taxon>Pseudomonadales</taxon>
        <taxon>Pseudomonadaceae</taxon>
        <taxon>Pseudomonas</taxon>
    </lineage>
</organism>
<reference evidence="10 11" key="1">
    <citation type="submission" date="2018-03" db="EMBL/GenBank/DDBJ databases">
        <title>Diversity of phytobeneficial traits revealed by whole-genome analysis of worldwide-isolated phenazine-producing Pseudomonas spp.</title>
        <authorList>
            <person name="Biessy A."/>
            <person name="Novinscak A."/>
            <person name="Blom J."/>
            <person name="Leger G."/>
            <person name="Thomashow L.S."/>
            <person name="Cazorla F.M."/>
            <person name="Josic D."/>
            <person name="Filion M."/>
        </authorList>
    </citation>
    <scope>NUCLEOTIDE SEQUENCE [LARGE SCALE GENOMIC DNA]</scope>
    <source>
        <strain evidence="10 11">B25</strain>
    </source>
</reference>
<proteinExistence type="inferred from homology"/>
<feature type="domain" description="Multidrug resistance protein MdtA-like barrel-sandwich hybrid" evidence="8">
    <location>
        <begin position="80"/>
        <end position="275"/>
    </location>
</feature>
<dbReference type="Gene3D" id="2.40.30.170">
    <property type="match status" value="1"/>
</dbReference>
<keyword evidence="4 7" id="KW-0812">Transmembrane</keyword>